<reference evidence="2 3" key="1">
    <citation type="journal article" date="2019" name="PLoS ONE">
        <title>Comparative genome analysis indicates high evolutionary potential of pathogenicity genes in Colletotrichum tanaceti.</title>
        <authorList>
            <person name="Lelwala R.V."/>
            <person name="Korhonen P.K."/>
            <person name="Young N.D."/>
            <person name="Scott J.B."/>
            <person name="Ades P.A."/>
            <person name="Gasser R.B."/>
            <person name="Taylor P.W.J."/>
        </authorList>
    </citation>
    <scope>NUCLEOTIDE SEQUENCE [LARGE SCALE GENOMIC DNA]</scope>
    <source>
        <strain evidence="2">BRIP57314</strain>
    </source>
</reference>
<comment type="caution">
    <text evidence="2">The sequence shown here is derived from an EMBL/GenBank/DDBJ whole genome shotgun (WGS) entry which is preliminary data.</text>
</comment>
<protein>
    <submittedName>
        <fullName evidence="2">Uncharacterized protein</fullName>
    </submittedName>
</protein>
<name>A0A4U6XJC8_9PEZI</name>
<gene>
    <name evidence="2" type="ORF">CTA1_7735</name>
</gene>
<sequence>MAPRRRAALAAAVNMAAVAAQEANIDSPIKAPKTPKVTKTRGKSTAIKTAGSKTSEAKPMASHSIPLICVVCPTRPDFSDISHLLTHLNSKGHLQTLNDARIRALADPLAAKAISTYDQWYTEHGLEALLAERLKVKDERAKGPATGGKRPGKAIFQLKRKKTLPILARREPGNDASWTPPPTGRLLEQQAITFFRDQNSPASAPTDNAPEWTQDELELARLKGTIWPGMGIFDAATPDQKKKRNQRKDASVLQQMELSSQAITTTELVANLDMEIERTRDVYDAPSVEGTPIARSKRRQKRIRVDDEEDGDDTSEVIVKSEPSDHAAPKACHTNAVRPKTRPTEQAPAPEINIEYLSEKLDVTSEVASNVGVEVDADLDAAIEYELHGDVDDSPFGPGSSLNNLNSASFSTRDGHDIFRDARRDANRGRAALPQFSAEMMNDARFAVRNRMPLRSINVNSNLSLASPTPTAKQLPHRMFRGKENNHGLQNQRMPADGYAVGCGGSQANGTRMTSSNNQVTQGSMADSNITASPFNDFQQQEMFYQQAPWAYPMVAQAPHSRFVPINGNQAQPAFYGHQFSFPAGENSQANGTDMFGNDL</sequence>
<evidence type="ECO:0000313" key="2">
    <source>
        <dbReference type="EMBL" id="TKW56015.1"/>
    </source>
</evidence>
<organism evidence="2 3">
    <name type="scientific">Colletotrichum tanaceti</name>
    <dbReference type="NCBI Taxonomy" id="1306861"/>
    <lineage>
        <taxon>Eukaryota</taxon>
        <taxon>Fungi</taxon>
        <taxon>Dikarya</taxon>
        <taxon>Ascomycota</taxon>
        <taxon>Pezizomycotina</taxon>
        <taxon>Sordariomycetes</taxon>
        <taxon>Hypocreomycetidae</taxon>
        <taxon>Glomerellales</taxon>
        <taxon>Glomerellaceae</taxon>
        <taxon>Colletotrichum</taxon>
        <taxon>Colletotrichum destructivum species complex</taxon>
    </lineage>
</organism>
<dbReference type="OrthoDB" id="5428259at2759"/>
<feature type="region of interest" description="Disordered" evidence="1">
    <location>
        <begin position="288"/>
        <end position="349"/>
    </location>
</feature>
<dbReference type="STRING" id="1306861.A0A4U6XJC8"/>
<evidence type="ECO:0000313" key="3">
    <source>
        <dbReference type="Proteomes" id="UP000310108"/>
    </source>
</evidence>
<feature type="region of interest" description="Disordered" evidence="1">
    <location>
        <begin position="29"/>
        <end position="55"/>
    </location>
</feature>
<feature type="compositionally biased region" description="Acidic residues" evidence="1">
    <location>
        <begin position="306"/>
        <end position="315"/>
    </location>
</feature>
<dbReference type="AlphaFoldDB" id="A0A4U6XJC8"/>
<keyword evidence="3" id="KW-1185">Reference proteome</keyword>
<evidence type="ECO:0000256" key="1">
    <source>
        <dbReference type="SAM" id="MobiDB-lite"/>
    </source>
</evidence>
<proteinExistence type="predicted"/>
<accession>A0A4U6XJC8</accession>
<dbReference type="EMBL" id="PJEX01000079">
    <property type="protein sequence ID" value="TKW56015.1"/>
    <property type="molecule type" value="Genomic_DNA"/>
</dbReference>
<dbReference type="Proteomes" id="UP000310108">
    <property type="component" value="Unassembled WGS sequence"/>
</dbReference>